<dbReference type="GO" id="GO:0006103">
    <property type="term" value="P:2-oxoglutarate metabolic process"/>
    <property type="evidence" value="ECO:0007669"/>
    <property type="project" value="TreeGrafter"/>
</dbReference>
<dbReference type="GO" id="GO:0050660">
    <property type="term" value="F:flavin adenine dinucleotide binding"/>
    <property type="evidence" value="ECO:0007669"/>
    <property type="project" value="TreeGrafter"/>
</dbReference>
<dbReference type="GO" id="GO:0004148">
    <property type="term" value="F:dihydrolipoyl dehydrogenase (NADH) activity"/>
    <property type="evidence" value="ECO:0007669"/>
    <property type="project" value="TreeGrafter"/>
</dbReference>
<dbReference type="PRINTS" id="PR00411">
    <property type="entry name" value="PNDRDTASEI"/>
</dbReference>
<dbReference type="InterPro" id="IPR004099">
    <property type="entry name" value="Pyr_nucl-diS_OxRdtase_dimer"/>
</dbReference>
<proteinExistence type="inferred from homology"/>
<evidence type="ECO:0000256" key="6">
    <source>
        <dbReference type="PIRSR" id="PIRSR000350-4"/>
    </source>
</evidence>
<keyword evidence="3 5" id="KW-0274">FAD</keyword>
<evidence type="ECO:0000259" key="7">
    <source>
        <dbReference type="Pfam" id="PF02852"/>
    </source>
</evidence>
<keyword evidence="5" id="KW-0547">Nucleotide-binding</keyword>
<dbReference type="PANTHER" id="PTHR22912:SF151">
    <property type="entry name" value="DIHYDROLIPOYL DEHYDROGENASE, MITOCHONDRIAL"/>
    <property type="match status" value="1"/>
</dbReference>
<dbReference type="Gene3D" id="3.50.50.60">
    <property type="entry name" value="FAD/NAD(P)-binding domain"/>
    <property type="match status" value="2"/>
</dbReference>
<dbReference type="SUPFAM" id="SSF55424">
    <property type="entry name" value="FAD/NAD-linked reductases, dimerisation (C-terminal) domain"/>
    <property type="match status" value="1"/>
</dbReference>
<reference evidence="9" key="1">
    <citation type="submission" date="2021-03" db="EMBL/GenBank/DDBJ databases">
        <title>Revisited historic fungal species revealed as producer of novel bioactive compounds through whole genome sequencing and comparative genomics.</title>
        <authorList>
            <person name="Vignolle G.A."/>
            <person name="Hochenegger N."/>
            <person name="Mach R.L."/>
            <person name="Mach-Aigner A.R."/>
            <person name="Javad Rahimi M."/>
            <person name="Salim K.A."/>
            <person name="Chan C.M."/>
            <person name="Lim L.B.L."/>
            <person name="Cai F."/>
            <person name="Druzhinina I.S."/>
            <person name="U'Ren J.M."/>
            <person name="Derntl C."/>
        </authorList>
    </citation>
    <scope>NUCLEOTIDE SEQUENCE</scope>
    <source>
        <strain evidence="9">TUCIM 5799</strain>
    </source>
</reference>
<dbReference type="Gene3D" id="3.30.390.30">
    <property type="match status" value="1"/>
</dbReference>
<dbReference type="InterPro" id="IPR023753">
    <property type="entry name" value="FAD/NAD-binding_dom"/>
</dbReference>
<evidence type="ECO:0000256" key="5">
    <source>
        <dbReference type="PIRSR" id="PIRSR000350-3"/>
    </source>
</evidence>
<feature type="binding site" evidence="5">
    <location>
        <begin position="203"/>
        <end position="210"/>
    </location>
    <ligand>
        <name>NAD(+)</name>
        <dbReference type="ChEBI" id="CHEBI:57540"/>
    </ligand>
</feature>
<dbReference type="Pfam" id="PF07992">
    <property type="entry name" value="Pyr_redox_2"/>
    <property type="match status" value="1"/>
</dbReference>
<feature type="binding site" evidence="5">
    <location>
        <position position="334"/>
    </location>
    <ligand>
        <name>FAD</name>
        <dbReference type="ChEBI" id="CHEBI:57692"/>
    </ligand>
</feature>
<feature type="domain" description="FAD/NAD(P)-binding" evidence="8">
    <location>
        <begin position="24"/>
        <end position="343"/>
    </location>
</feature>
<evidence type="ECO:0000256" key="2">
    <source>
        <dbReference type="ARBA" id="ARBA00022630"/>
    </source>
</evidence>
<comment type="similarity">
    <text evidence="1">Belongs to the class-I pyridine nucleotide-disulfide oxidoreductase family.</text>
</comment>
<keyword evidence="2" id="KW-0285">Flavoprotein</keyword>
<gene>
    <name evidence="9" type="ORF">JX265_007970</name>
</gene>
<accession>A0A9Q0ANX5</accession>
<feature type="binding site" evidence="5">
    <location>
        <position position="136"/>
    </location>
    <ligand>
        <name>FAD</name>
        <dbReference type="ChEBI" id="CHEBI:57692"/>
    </ligand>
</feature>
<dbReference type="InterPro" id="IPR050151">
    <property type="entry name" value="Class-I_Pyr_Nuc-Dis_Oxidored"/>
</dbReference>
<protein>
    <submittedName>
        <fullName evidence="9">Uncharacterized protein</fullName>
    </submittedName>
</protein>
<evidence type="ECO:0000259" key="8">
    <source>
        <dbReference type="Pfam" id="PF07992"/>
    </source>
</evidence>
<keyword evidence="4 5" id="KW-0520">NAD</keyword>
<dbReference type="PRINTS" id="PR00368">
    <property type="entry name" value="FADPNR"/>
</dbReference>
<feature type="disulfide bond" description="Redox-active" evidence="6">
    <location>
        <begin position="61"/>
        <end position="66"/>
    </location>
</feature>
<keyword evidence="10" id="KW-1185">Reference proteome</keyword>
<dbReference type="PANTHER" id="PTHR22912">
    <property type="entry name" value="DISULFIDE OXIDOREDUCTASE"/>
    <property type="match status" value="1"/>
</dbReference>
<feature type="binding site" evidence="5">
    <location>
        <begin position="166"/>
        <end position="168"/>
    </location>
    <ligand>
        <name>FAD</name>
        <dbReference type="ChEBI" id="CHEBI:57692"/>
    </ligand>
</feature>
<evidence type="ECO:0000256" key="4">
    <source>
        <dbReference type="ARBA" id="ARBA00023027"/>
    </source>
</evidence>
<dbReference type="InterPro" id="IPR036188">
    <property type="entry name" value="FAD/NAD-bd_sf"/>
</dbReference>
<dbReference type="Pfam" id="PF02852">
    <property type="entry name" value="Pyr_redox_dim"/>
    <property type="match status" value="1"/>
</dbReference>
<dbReference type="InterPro" id="IPR001100">
    <property type="entry name" value="Pyr_nuc-diS_OxRdtase"/>
</dbReference>
<evidence type="ECO:0000313" key="9">
    <source>
        <dbReference type="EMBL" id="KAI1865647.1"/>
    </source>
</evidence>
<comment type="cofactor">
    <cofactor evidence="5">
        <name>FAD</name>
        <dbReference type="ChEBI" id="CHEBI:57692"/>
    </cofactor>
    <text evidence="5">Binds 1 FAD per subunit.</text>
</comment>
<dbReference type="AlphaFoldDB" id="A0A9Q0ANX5"/>
<dbReference type="SUPFAM" id="SSF51905">
    <property type="entry name" value="FAD/NAD(P)-binding domain"/>
    <property type="match status" value="1"/>
</dbReference>
<comment type="caution">
    <text evidence="9">The sequence shown here is derived from an EMBL/GenBank/DDBJ whole genome shotgun (WGS) entry which is preliminary data.</text>
</comment>
<evidence type="ECO:0000313" key="10">
    <source>
        <dbReference type="Proteomes" id="UP000829685"/>
    </source>
</evidence>
<feature type="domain" description="Pyridine nucleotide-disulphide oxidoreductase dimerisation" evidence="7">
    <location>
        <begin position="382"/>
        <end position="491"/>
    </location>
</feature>
<dbReference type="EMBL" id="JAFIMR010000021">
    <property type="protein sequence ID" value="KAI1865647.1"/>
    <property type="molecule type" value="Genomic_DNA"/>
</dbReference>
<dbReference type="PIRSF" id="PIRSF000350">
    <property type="entry name" value="Mercury_reductase_MerA"/>
    <property type="match status" value="1"/>
</dbReference>
<evidence type="ECO:0000256" key="3">
    <source>
        <dbReference type="ARBA" id="ARBA00022827"/>
    </source>
</evidence>
<dbReference type="Proteomes" id="UP000829685">
    <property type="component" value="Unassembled WGS sequence"/>
</dbReference>
<feature type="binding site" evidence="5">
    <location>
        <position position="70"/>
    </location>
    <ligand>
        <name>FAD</name>
        <dbReference type="ChEBI" id="CHEBI:57692"/>
    </ligand>
</feature>
<name>A0A9Q0ANX5_9PEZI</name>
<evidence type="ECO:0000256" key="1">
    <source>
        <dbReference type="ARBA" id="ARBA00007532"/>
    </source>
</evidence>
<organism evidence="9 10">
    <name type="scientific">Neoarthrinium moseri</name>
    <dbReference type="NCBI Taxonomy" id="1658444"/>
    <lineage>
        <taxon>Eukaryota</taxon>
        <taxon>Fungi</taxon>
        <taxon>Dikarya</taxon>
        <taxon>Ascomycota</taxon>
        <taxon>Pezizomycotina</taxon>
        <taxon>Sordariomycetes</taxon>
        <taxon>Xylariomycetidae</taxon>
        <taxon>Amphisphaeriales</taxon>
        <taxon>Apiosporaceae</taxon>
        <taxon>Neoarthrinium</taxon>
    </lineage>
</organism>
<sequence>MPPYNTINVHPPHHSLSDLTTDTFDVIVIGSGWAGRTLTPRVVKAGMSVVIIESELVGGDCPFWACVPSKVLLESRTALDASLAVGGARENFKQDPKVDAKATFARRDAFTANWDDGKVLVPMVQAAGAQLVRGTGKLVGEKRVEVSSIDGDSKVLVARQAVVLGTGSEPIIPDIPGLAEAKPWTPRQATSSSTVPERLVILGAGAVGCEMATAYSSFGSKTTLISSTAEILPRLDDEAGRLVRQSLEAEGVDILLSSQVTGVVRRANSSVKLSLASGKSLEADELLVATGRRPRIVGIGLKELGIQEDGAPIPVDESLCAKAVKGGWLYATGDMNGRNTTTHGSKYHGRIVGNAIIARAHGLKLDGVPFDKYSATADQNAVPQVVFTTPTVASVGQTRKAVLKAGSLDRVRFMTATLNSIASRIKNDRAQDGWGQLVIDLGTNRILGATFVGDDVSEVLHSATVAVVGGMTLERMAHAVPSFPTVSEIWLTLLDAADL</sequence>
<feature type="binding site" evidence="5">
    <location>
        <position position="291"/>
    </location>
    <ligand>
        <name>NAD(+)</name>
        <dbReference type="ChEBI" id="CHEBI:57540"/>
    </ligand>
</feature>
<dbReference type="InterPro" id="IPR016156">
    <property type="entry name" value="FAD/NAD-linked_Rdtase_dimer_sf"/>
</dbReference>